<dbReference type="Proteomes" id="UP000179381">
    <property type="component" value="Unassembled WGS sequence"/>
</dbReference>
<keyword evidence="1" id="KW-0812">Transmembrane</keyword>
<evidence type="ECO:0000256" key="1">
    <source>
        <dbReference type="SAM" id="Phobius"/>
    </source>
</evidence>
<dbReference type="InterPro" id="IPR018911">
    <property type="entry name" value="Gmad2_Ig-like_dom"/>
</dbReference>
<feature type="domain" description="Bacterial spore germination immunoglobulin-like" evidence="2">
    <location>
        <begin position="57"/>
        <end position="144"/>
    </location>
</feature>
<name>A0A1F6XCE7_9BACT</name>
<evidence type="ECO:0000313" key="3">
    <source>
        <dbReference type="EMBL" id="OGI91934.1"/>
    </source>
</evidence>
<reference evidence="3 4" key="1">
    <citation type="journal article" date="2016" name="Nat. Commun.">
        <title>Thousands of microbial genomes shed light on interconnected biogeochemical processes in an aquifer system.</title>
        <authorList>
            <person name="Anantharaman K."/>
            <person name="Brown C.T."/>
            <person name="Hug L.A."/>
            <person name="Sharon I."/>
            <person name="Castelle C.J."/>
            <person name="Probst A.J."/>
            <person name="Thomas B.C."/>
            <person name="Singh A."/>
            <person name="Wilkins M.J."/>
            <person name="Karaoz U."/>
            <person name="Brodie E.L."/>
            <person name="Williams K.H."/>
            <person name="Hubbard S.S."/>
            <person name="Banfield J.F."/>
        </authorList>
    </citation>
    <scope>NUCLEOTIDE SEQUENCE [LARGE SCALE GENOMIC DNA]</scope>
</reference>
<evidence type="ECO:0000313" key="4">
    <source>
        <dbReference type="Proteomes" id="UP000179381"/>
    </source>
</evidence>
<dbReference type="EMBL" id="MFVH01000019">
    <property type="protein sequence ID" value="OGI91934.1"/>
    <property type="molecule type" value="Genomic_DNA"/>
</dbReference>
<dbReference type="Pfam" id="PF10648">
    <property type="entry name" value="Gmad2"/>
    <property type="match status" value="1"/>
</dbReference>
<evidence type="ECO:0000259" key="2">
    <source>
        <dbReference type="Pfam" id="PF10648"/>
    </source>
</evidence>
<keyword evidence="1" id="KW-0472">Membrane</keyword>
<gene>
    <name evidence="3" type="ORF">A2933_01630</name>
</gene>
<protein>
    <recommendedName>
        <fullName evidence="2">Bacterial spore germination immunoglobulin-like domain-containing protein</fullName>
    </recommendedName>
</protein>
<comment type="caution">
    <text evidence="3">The sequence shown here is derived from an EMBL/GenBank/DDBJ whole genome shotgun (WGS) entry which is preliminary data.</text>
</comment>
<keyword evidence="1" id="KW-1133">Transmembrane helix</keyword>
<accession>A0A1F6XCE7</accession>
<organism evidence="3 4">
    <name type="scientific">Candidatus Nomurabacteria bacterium RIFCSPLOWO2_01_FULL_46_18</name>
    <dbReference type="NCBI Taxonomy" id="1801783"/>
    <lineage>
        <taxon>Bacteria</taxon>
        <taxon>Candidatus Nomuraibacteriota</taxon>
    </lineage>
</organism>
<dbReference type="AlphaFoldDB" id="A0A1F6XCE7"/>
<proteinExistence type="predicted"/>
<feature type="transmembrane region" description="Helical" evidence="1">
    <location>
        <begin position="6"/>
        <end position="22"/>
    </location>
</feature>
<sequence length="160" mass="17776">MKRDVTILIVFLIAMLLIVRYLERSKSEDIITPPAKGETNANELKEIAYTNASADMIIVQLPFPGAVVGKEFSVVGKARGNWFFEASFPFDLRDPSGKIITQSYAQAEGEWMTTEFVPFKGEMKVPISYIGPATLVLMKDNPSGLPEYDASVSFPITVEY</sequence>